<feature type="domain" description="VWFA" evidence="2">
    <location>
        <begin position="50"/>
        <end position="227"/>
    </location>
</feature>
<dbReference type="PROSITE" id="PS50234">
    <property type="entry name" value="VWFA"/>
    <property type="match status" value="1"/>
</dbReference>
<dbReference type="Gene3D" id="3.40.50.410">
    <property type="entry name" value="von Willebrand factor, type A domain"/>
    <property type="match status" value="1"/>
</dbReference>
<evidence type="ECO:0000313" key="3">
    <source>
        <dbReference type="EMBL" id="GMN53581.1"/>
    </source>
</evidence>
<protein>
    <recommendedName>
        <fullName evidence="2">VWFA domain-containing protein</fullName>
    </recommendedName>
</protein>
<dbReference type="InterPro" id="IPR002035">
    <property type="entry name" value="VWF_A"/>
</dbReference>
<organism evidence="3 4">
    <name type="scientific">Ficus carica</name>
    <name type="common">Common fig</name>
    <dbReference type="NCBI Taxonomy" id="3494"/>
    <lineage>
        <taxon>Eukaryota</taxon>
        <taxon>Viridiplantae</taxon>
        <taxon>Streptophyta</taxon>
        <taxon>Embryophyta</taxon>
        <taxon>Tracheophyta</taxon>
        <taxon>Spermatophyta</taxon>
        <taxon>Magnoliopsida</taxon>
        <taxon>eudicotyledons</taxon>
        <taxon>Gunneridae</taxon>
        <taxon>Pentapetalae</taxon>
        <taxon>rosids</taxon>
        <taxon>fabids</taxon>
        <taxon>Rosales</taxon>
        <taxon>Moraceae</taxon>
        <taxon>Ficeae</taxon>
        <taxon>Ficus</taxon>
    </lineage>
</organism>
<dbReference type="PANTHER" id="PTHR10579">
    <property type="entry name" value="CALCIUM-ACTIVATED CHLORIDE CHANNEL REGULATOR"/>
    <property type="match status" value="1"/>
</dbReference>
<dbReference type="Proteomes" id="UP001187192">
    <property type="component" value="Unassembled WGS sequence"/>
</dbReference>
<feature type="coiled-coil region" evidence="1">
    <location>
        <begin position="350"/>
        <end position="377"/>
    </location>
</feature>
<keyword evidence="1" id="KW-0175">Coiled coil</keyword>
<sequence>MGETDPVFEVGKTQATIINKQEAPLEETEMKVLLELSGSGDIYKDRAPLDLVTVLDVSGSMNAEDRIGNLKIAMQFLIHKLSPIDRLSVVVFSSDSTRLFPLRHITNESQLEIIETINALRSHGATNMAAGLKTGIQVLEDRRLYYGRVGAIMLMSDGDQSLRFGDARNVQVDNFAVHTFGLGSDARSEVLQVIAERSKGGTFSDVRNQNDLTKAFSQCLGGLLTVVVQDLNLTLTQVDDESKIKNVSAGNYPTISNTNNDSVTISFGELYNNEVRMVMVDLLLPKVDSKRSPDFLHVTYTYSADKRKRPFEAPRLTATVTKTATGKEVPKMILEKNRLKTLNSVKEARALADNRELERAKDKVDEAKNSLVGVKDVDDPKQVIKTLMYDLEQLSGFVKSQKEYEEKGRPYAMSFETSHERQRYAARGDVDAVRAFATPRMDAYLEQAKEFEKDPTKPPPSVEDDVKQEIKQEILDNPRIPYYIKLAFQVGESIGHASNTSTRRT</sequence>
<comment type="caution">
    <text evidence="3">The sequence shown here is derived from an EMBL/GenBank/DDBJ whole genome shotgun (WGS) entry which is preliminary data.</text>
</comment>
<dbReference type="Pfam" id="PF00092">
    <property type="entry name" value="VWA"/>
    <property type="match status" value="1"/>
</dbReference>
<evidence type="ECO:0000313" key="4">
    <source>
        <dbReference type="Proteomes" id="UP001187192"/>
    </source>
</evidence>
<proteinExistence type="predicted"/>
<keyword evidence="4" id="KW-1185">Reference proteome</keyword>
<evidence type="ECO:0000259" key="2">
    <source>
        <dbReference type="PROSITE" id="PS50234"/>
    </source>
</evidence>
<dbReference type="InterPro" id="IPR036465">
    <property type="entry name" value="vWFA_dom_sf"/>
</dbReference>
<dbReference type="InterPro" id="IPR051266">
    <property type="entry name" value="CLCR"/>
</dbReference>
<evidence type="ECO:0000256" key="1">
    <source>
        <dbReference type="SAM" id="Coils"/>
    </source>
</evidence>
<dbReference type="AlphaFoldDB" id="A0AA88AW60"/>
<dbReference type="EMBL" id="BTGU01000047">
    <property type="protein sequence ID" value="GMN53581.1"/>
    <property type="molecule type" value="Genomic_DNA"/>
</dbReference>
<reference evidence="3" key="1">
    <citation type="submission" date="2023-07" db="EMBL/GenBank/DDBJ databases">
        <title>draft genome sequence of fig (Ficus carica).</title>
        <authorList>
            <person name="Takahashi T."/>
            <person name="Nishimura K."/>
        </authorList>
    </citation>
    <scope>NUCLEOTIDE SEQUENCE</scope>
</reference>
<accession>A0AA88AW60</accession>
<gene>
    <name evidence="3" type="ORF">TIFTF001_022699</name>
</gene>
<name>A0AA88AW60_FICCA</name>
<dbReference type="PANTHER" id="PTHR10579:SF129">
    <property type="entry name" value="OS01G0640200 PROTEIN"/>
    <property type="match status" value="1"/>
</dbReference>
<dbReference type="Gramene" id="FCD_00017639-RA">
    <property type="protein sequence ID" value="FCD_00017639-RA:cds"/>
    <property type="gene ID" value="FCD_00017639"/>
</dbReference>
<dbReference type="SMART" id="SM00327">
    <property type="entry name" value="VWA"/>
    <property type="match status" value="1"/>
</dbReference>
<dbReference type="Pfam" id="PF14624">
    <property type="entry name" value="Vwaint"/>
    <property type="match status" value="1"/>
</dbReference>
<dbReference type="InterPro" id="IPR032838">
    <property type="entry name" value="Vwaint_dom"/>
</dbReference>
<dbReference type="SUPFAM" id="SSF53300">
    <property type="entry name" value="vWA-like"/>
    <property type="match status" value="1"/>
</dbReference>